<dbReference type="InterPro" id="IPR023201">
    <property type="entry name" value="SecY_dom_sf"/>
</dbReference>
<evidence type="ECO:0000256" key="1">
    <source>
        <dbReference type="ARBA" id="ARBA00004141"/>
    </source>
</evidence>
<keyword evidence="12" id="KW-1185">Reference proteome</keyword>
<feature type="transmembrane region" description="Helical" evidence="9">
    <location>
        <begin position="117"/>
        <end position="136"/>
    </location>
</feature>
<comment type="subcellular location">
    <subcellularLocation>
        <location evidence="9">Cell membrane</location>
        <topology evidence="9">Multi-pass membrane protein</topology>
    </subcellularLocation>
    <subcellularLocation>
        <location evidence="1">Membrane</location>
        <topology evidence="1">Multi-pass membrane protein</topology>
    </subcellularLocation>
</comment>
<evidence type="ECO:0000256" key="9">
    <source>
        <dbReference type="HAMAP-Rule" id="MF_01465"/>
    </source>
</evidence>
<keyword evidence="6 9" id="KW-1133">Transmembrane helix</keyword>
<comment type="subunit">
    <text evidence="9">Component of the Sec protein translocase complex. Heterotrimer consisting of SecY, SecE and SecG subunits. The heterotrimers can form oligomers, although 1 heterotrimer is thought to be able to translocate proteins. Interacts with the ribosome. Interacts with SecDF, and other proteins may be involved. Interacts with SecA.</text>
</comment>
<dbReference type="InterPro" id="IPR030659">
    <property type="entry name" value="SecY_CS"/>
</dbReference>
<evidence type="ECO:0000256" key="3">
    <source>
        <dbReference type="ARBA" id="ARBA00022448"/>
    </source>
</evidence>
<keyword evidence="7 9" id="KW-0811">Translocation</keyword>
<dbReference type="Pfam" id="PF00344">
    <property type="entry name" value="SecY"/>
    <property type="match status" value="1"/>
</dbReference>
<proteinExistence type="inferred from homology"/>
<comment type="caution">
    <text evidence="11">The sequence shown here is derived from an EMBL/GenBank/DDBJ whole genome shotgun (WGS) entry which is preliminary data.</text>
</comment>
<dbReference type="InterPro" id="IPR026593">
    <property type="entry name" value="SecY"/>
</dbReference>
<evidence type="ECO:0000256" key="10">
    <source>
        <dbReference type="RuleBase" id="RU004349"/>
    </source>
</evidence>
<feature type="transmembrane region" description="Helical" evidence="9">
    <location>
        <begin position="405"/>
        <end position="430"/>
    </location>
</feature>
<keyword evidence="8 9" id="KW-0472">Membrane</keyword>
<dbReference type="PIRSF" id="PIRSF004557">
    <property type="entry name" value="SecY"/>
    <property type="match status" value="1"/>
</dbReference>
<evidence type="ECO:0000313" key="11">
    <source>
        <dbReference type="EMBL" id="RYC73766.1"/>
    </source>
</evidence>
<evidence type="ECO:0000313" key="12">
    <source>
        <dbReference type="Proteomes" id="UP001191004"/>
    </source>
</evidence>
<dbReference type="PROSITE" id="PS00755">
    <property type="entry name" value="SECY_1"/>
    <property type="match status" value="1"/>
</dbReference>
<organism evidence="11 12">
    <name type="scientific">Candidatus Nanosyncoccus nanoralicus</name>
    <dbReference type="NCBI Taxonomy" id="2171996"/>
    <lineage>
        <taxon>Bacteria</taxon>
        <taxon>Candidatus Saccharimonadota</taxon>
        <taxon>Candidatus Nanosyncoccalia</taxon>
        <taxon>Candidatus Nanosyncoccales</taxon>
        <taxon>Candidatus Nanosyncoccaceae</taxon>
        <taxon>Candidatus Nanosyncoccus</taxon>
    </lineage>
</organism>
<comment type="similarity">
    <text evidence="2 9 10">Belongs to the SecY/SEC61-alpha family.</text>
</comment>
<evidence type="ECO:0000256" key="6">
    <source>
        <dbReference type="ARBA" id="ARBA00022989"/>
    </source>
</evidence>
<dbReference type="NCBIfam" id="TIGR00967">
    <property type="entry name" value="3a0501s007"/>
    <property type="match status" value="1"/>
</dbReference>
<dbReference type="RefSeq" id="WP_129604369.1">
    <property type="nucleotide sequence ID" value="NZ_PRLL01000004.1"/>
</dbReference>
<reference evidence="11 12" key="1">
    <citation type="journal article" date="2018" name="bioRxiv">
        <title>Evidence of independent acquisition and adaption of ultra-small bacteria to human hosts across the highly diverse yet reduced genomes of the phylum Saccharibacteria.</title>
        <authorList>
            <person name="McLean J.S."/>
            <person name="Bor B."/>
            <person name="To T.T."/>
            <person name="Liu Q."/>
            <person name="Kearns K.A."/>
            <person name="Solden L.M."/>
            <person name="Wrighton K.C."/>
            <person name="He X."/>
            <person name="Shi W."/>
        </authorList>
    </citation>
    <scope>NUCLEOTIDE SEQUENCE [LARGE SCALE GENOMIC DNA]</scope>
    <source>
        <strain evidence="11 12">TM7_KMM_G3_1_HOT_351</strain>
    </source>
</reference>
<keyword evidence="5 9" id="KW-0653">Protein transport</keyword>
<feature type="transmembrane region" description="Helical" evidence="9">
    <location>
        <begin position="230"/>
        <end position="250"/>
    </location>
</feature>
<name>A0ABY0FK93_9BACT</name>
<dbReference type="EMBL" id="PRLL01000004">
    <property type="protein sequence ID" value="RYC73766.1"/>
    <property type="molecule type" value="Genomic_DNA"/>
</dbReference>
<evidence type="ECO:0000256" key="8">
    <source>
        <dbReference type="ARBA" id="ARBA00023136"/>
    </source>
</evidence>
<dbReference type="PANTHER" id="PTHR10906">
    <property type="entry name" value="SECY/SEC61-ALPHA FAMILY MEMBER"/>
    <property type="match status" value="1"/>
</dbReference>
<evidence type="ECO:0000256" key="7">
    <source>
        <dbReference type="ARBA" id="ARBA00023010"/>
    </source>
</evidence>
<dbReference type="PRINTS" id="PR00303">
    <property type="entry name" value="SECYTRNLCASE"/>
</dbReference>
<reference evidence="11 12" key="2">
    <citation type="journal article" date="2020" name="Cell Rep.">
        <title>Acquisition and Adaptation of Ultra-small Parasitic Reduced Genome Bacteria to Mammalian Hosts.</title>
        <authorList>
            <person name="McLean J.S."/>
            <person name="Bor B."/>
            <person name="Kerns K.A."/>
            <person name="Liu Q."/>
            <person name="To T.T."/>
            <person name="Solden L."/>
            <person name="Hendrickson E.L."/>
            <person name="Wrighton K."/>
            <person name="Shi W."/>
            <person name="He X."/>
        </authorList>
    </citation>
    <scope>NUCLEOTIDE SEQUENCE [LARGE SCALE GENOMIC DNA]</scope>
    <source>
        <strain evidence="11 12">TM7_KMM_G3_1_HOT_351</strain>
    </source>
</reference>
<evidence type="ECO:0000256" key="2">
    <source>
        <dbReference type="ARBA" id="ARBA00005751"/>
    </source>
</evidence>
<dbReference type="Gene3D" id="1.10.3370.10">
    <property type="entry name" value="SecY subunit domain"/>
    <property type="match status" value="1"/>
</dbReference>
<feature type="transmembrane region" description="Helical" evidence="9">
    <location>
        <begin position="284"/>
        <end position="305"/>
    </location>
</feature>
<feature type="transmembrane region" description="Helical" evidence="9">
    <location>
        <begin position="60"/>
        <end position="85"/>
    </location>
</feature>
<feature type="transmembrane region" description="Helical" evidence="9">
    <location>
        <begin position="436"/>
        <end position="455"/>
    </location>
</feature>
<dbReference type="SUPFAM" id="SSF103491">
    <property type="entry name" value="Preprotein translocase SecY subunit"/>
    <property type="match status" value="1"/>
</dbReference>
<keyword evidence="3 9" id="KW-0813">Transport</keyword>
<accession>A0ABY0FK93</accession>
<sequence>MHFKTIFKSLKNKDMLKRIAIVFGIIVAYRLLAHIPVPMGDAKTFKDAVSNLISKSDFSGFLNLISGGGLASFSIILVGLSPYITASIIFQLLTKAIPSLEELSEDGETGRRKINQWTRMITVPLAIVQSIAYIYILYQSIAATNTVSFVPTTRDWILSITTMTAGSIILMWLGELITEQGVGNGISMIIFASIISQFPTTTASLTHSLFETKYGTLNLFGWFNLPVNPTVFWTLLIMGLAIIFVLYWLVKLNEAQRIITVNYAKRVHGNSTYGGIKSILPIKLIAAGVVPVIFATAFLSLPSLLGQLLTTLKPDNSIGATLTSLFTAPNAQNFTKLYPNGITTQWFIYPALYFILVVLFTYFYTTIIFNTNEIADNLQKQGGFIEGVRPGKTTAKYLDNVVNRLNLFGSFSLGLIAMLPFITDYIFIILTGSPMGLSLSGTGLLIVVTVALENLRQVDSRALMVTYDDFK</sequence>
<evidence type="ECO:0000256" key="4">
    <source>
        <dbReference type="ARBA" id="ARBA00022692"/>
    </source>
</evidence>
<feature type="transmembrane region" description="Helical" evidence="9">
    <location>
        <begin position="186"/>
        <end position="210"/>
    </location>
</feature>
<feature type="transmembrane region" description="Helical" evidence="9">
    <location>
        <begin position="346"/>
        <end position="364"/>
    </location>
</feature>
<dbReference type="Proteomes" id="UP001191004">
    <property type="component" value="Unassembled WGS sequence"/>
</dbReference>
<dbReference type="HAMAP" id="MF_01465">
    <property type="entry name" value="SecY"/>
    <property type="match status" value="1"/>
</dbReference>
<protein>
    <recommendedName>
        <fullName evidence="9">Protein translocase subunit SecY</fullName>
    </recommendedName>
</protein>
<gene>
    <name evidence="9 11" type="primary">secY</name>
    <name evidence="11" type="ORF">G3KMM_00223</name>
</gene>
<keyword evidence="4 9" id="KW-0812">Transmembrane</keyword>
<dbReference type="InterPro" id="IPR002208">
    <property type="entry name" value="SecY/SEC61-alpha"/>
</dbReference>
<feature type="transmembrane region" description="Helical" evidence="9">
    <location>
        <begin position="20"/>
        <end position="40"/>
    </location>
</feature>
<comment type="function">
    <text evidence="9">The central subunit of the protein translocation channel SecYEG. Consists of two halves formed by TMs 1-5 and 6-10. These two domains form a lateral gate at the front which open onto the bilayer between TMs 2 and 7, and are clamped together by SecE at the back. The channel is closed by both a pore ring composed of hydrophobic SecY resides and a short helix (helix 2A) on the extracellular side of the membrane which forms a plug. The plug probably moves laterally to allow the channel to open. The ring and the pore may move independently.</text>
</comment>
<evidence type="ECO:0000256" key="5">
    <source>
        <dbReference type="ARBA" id="ARBA00022927"/>
    </source>
</evidence>
<keyword evidence="9" id="KW-1003">Cell membrane</keyword>
<feature type="transmembrane region" description="Helical" evidence="9">
    <location>
        <begin position="156"/>
        <end position="174"/>
    </location>
</feature>